<feature type="modified residue" description="4-aspartylphosphate" evidence="2">
    <location>
        <position position="56"/>
    </location>
</feature>
<feature type="domain" description="HTH LytTR-type" evidence="4">
    <location>
        <begin position="153"/>
        <end position="257"/>
    </location>
</feature>
<dbReference type="EMBL" id="LUUI01000117">
    <property type="protein sequence ID" value="OAI13673.1"/>
    <property type="molecule type" value="Genomic_DNA"/>
</dbReference>
<evidence type="ECO:0000259" key="3">
    <source>
        <dbReference type="PROSITE" id="PS50110"/>
    </source>
</evidence>
<dbReference type="STRING" id="980561.A1359_12095"/>
<feature type="domain" description="Response regulatory" evidence="3">
    <location>
        <begin position="5"/>
        <end position="117"/>
    </location>
</feature>
<sequence>MTGFIVLVVDDEPLARRRLVRLLSKLDWVGQIEQAADVEEARRKTLELQPDILLLDILMPGGSGFDVLEQLGPEPPIVVFVTAFDHHALRAFEANAVDYLTKPIEPGRFELAMDRAKSAVAARNQTDRVAELQETIATLKRALREQPKQNHEFWIKVRGEHIRITQDRITRIQAERDYVRIHVDGAEYLYHETLTELEQRLCPEDFIRIHRSAILRRNAIARIKQAPFAAMIAVMKDGAEVRIGRTYAAVVRNQLTKNREINHATE</sequence>
<name>A0A177N860_9GAMM</name>
<dbReference type="OrthoDB" id="236568at2"/>
<dbReference type="Proteomes" id="UP000078476">
    <property type="component" value="Unassembled WGS sequence"/>
</dbReference>
<dbReference type="AlphaFoldDB" id="A0A177N860"/>
<dbReference type="InterPro" id="IPR001789">
    <property type="entry name" value="Sig_transdc_resp-reg_receiver"/>
</dbReference>
<dbReference type="PANTHER" id="PTHR37299:SF1">
    <property type="entry name" value="STAGE 0 SPORULATION PROTEIN A HOMOLOG"/>
    <property type="match status" value="1"/>
</dbReference>
<protein>
    <submittedName>
        <fullName evidence="5">DNA-binding response regulator</fullName>
    </submittedName>
</protein>
<keyword evidence="2" id="KW-0597">Phosphoprotein</keyword>
<dbReference type="RefSeq" id="WP_066984177.1">
    <property type="nucleotide sequence ID" value="NZ_LUUI01000117.1"/>
</dbReference>
<dbReference type="Gene3D" id="2.40.50.1020">
    <property type="entry name" value="LytTr DNA-binding domain"/>
    <property type="match status" value="1"/>
</dbReference>
<dbReference type="InterPro" id="IPR011006">
    <property type="entry name" value="CheY-like_superfamily"/>
</dbReference>
<dbReference type="PANTHER" id="PTHR37299">
    <property type="entry name" value="TRANSCRIPTIONAL REGULATOR-RELATED"/>
    <property type="match status" value="1"/>
</dbReference>
<gene>
    <name evidence="5" type="ORF">A1359_12095</name>
</gene>
<evidence type="ECO:0000313" key="6">
    <source>
        <dbReference type="Proteomes" id="UP000078476"/>
    </source>
</evidence>
<dbReference type="Pfam" id="PF04397">
    <property type="entry name" value="LytTR"/>
    <property type="match status" value="1"/>
</dbReference>
<dbReference type="Pfam" id="PF00072">
    <property type="entry name" value="Response_reg"/>
    <property type="match status" value="1"/>
</dbReference>
<dbReference type="GO" id="GO:0003677">
    <property type="term" value="F:DNA binding"/>
    <property type="evidence" value="ECO:0007669"/>
    <property type="project" value="UniProtKB-KW"/>
</dbReference>
<organism evidence="5 6">
    <name type="scientific">Methylomonas lenta</name>
    <dbReference type="NCBI Taxonomy" id="980561"/>
    <lineage>
        <taxon>Bacteria</taxon>
        <taxon>Pseudomonadati</taxon>
        <taxon>Pseudomonadota</taxon>
        <taxon>Gammaproteobacteria</taxon>
        <taxon>Methylococcales</taxon>
        <taxon>Methylococcaceae</taxon>
        <taxon>Methylomonas</taxon>
    </lineage>
</organism>
<accession>A0A177N860</accession>
<comment type="caution">
    <text evidence="5">The sequence shown here is derived from an EMBL/GenBank/DDBJ whole genome shotgun (WGS) entry which is preliminary data.</text>
</comment>
<evidence type="ECO:0000256" key="1">
    <source>
        <dbReference type="ARBA" id="ARBA00023012"/>
    </source>
</evidence>
<evidence type="ECO:0000259" key="4">
    <source>
        <dbReference type="PROSITE" id="PS50930"/>
    </source>
</evidence>
<dbReference type="InterPro" id="IPR007492">
    <property type="entry name" value="LytTR_DNA-bd_dom"/>
</dbReference>
<evidence type="ECO:0000313" key="5">
    <source>
        <dbReference type="EMBL" id="OAI13673.1"/>
    </source>
</evidence>
<keyword evidence="1" id="KW-0902">Two-component regulatory system</keyword>
<keyword evidence="5" id="KW-0238">DNA-binding</keyword>
<dbReference type="PROSITE" id="PS50930">
    <property type="entry name" value="HTH_LYTTR"/>
    <property type="match status" value="1"/>
</dbReference>
<dbReference type="PROSITE" id="PS50110">
    <property type="entry name" value="RESPONSE_REGULATORY"/>
    <property type="match status" value="1"/>
</dbReference>
<dbReference type="SMART" id="SM00850">
    <property type="entry name" value="LytTR"/>
    <property type="match status" value="1"/>
</dbReference>
<proteinExistence type="predicted"/>
<reference evidence="5 6" key="1">
    <citation type="submission" date="2016-03" db="EMBL/GenBank/DDBJ databases">
        <authorList>
            <person name="Ploux O."/>
        </authorList>
    </citation>
    <scope>NUCLEOTIDE SEQUENCE [LARGE SCALE GENOMIC DNA]</scope>
    <source>
        <strain evidence="5 6">R-45370</strain>
    </source>
</reference>
<dbReference type="GO" id="GO:0000156">
    <property type="term" value="F:phosphorelay response regulator activity"/>
    <property type="evidence" value="ECO:0007669"/>
    <property type="project" value="InterPro"/>
</dbReference>
<dbReference type="SMART" id="SM00448">
    <property type="entry name" value="REC"/>
    <property type="match status" value="1"/>
</dbReference>
<dbReference type="Gene3D" id="3.40.50.2300">
    <property type="match status" value="1"/>
</dbReference>
<dbReference type="InterPro" id="IPR046947">
    <property type="entry name" value="LytR-like"/>
</dbReference>
<evidence type="ECO:0000256" key="2">
    <source>
        <dbReference type="PROSITE-ProRule" id="PRU00169"/>
    </source>
</evidence>
<dbReference type="SUPFAM" id="SSF52172">
    <property type="entry name" value="CheY-like"/>
    <property type="match status" value="1"/>
</dbReference>
<keyword evidence="6" id="KW-1185">Reference proteome</keyword>